<dbReference type="Pfam" id="PF04857">
    <property type="entry name" value="CAF1"/>
    <property type="match status" value="1"/>
</dbReference>
<sequence>MQEIFTLFVLFLSFFSFTSGLDARSTSLPTTTFAYLYPSRAGGRPTASIATTNQTFYWFQTKKPDPGAPTPTLRGRILSTDHFSFTKYRVTCEAQDASLGCTYKDFTITASGTSQLYYETGSSMLSIGCEVSNTTAAVCSSRAHGEDLTNATTKTWKASDFPGYYPVVVTAEPTLEGRYEYDQYIYETHQPTVTAGAILFEVAASSTSPPFSFFVSRLPIIGTSLTSSILTIEVKMEFSPLTLAGTRWEIDRADFDEELPNLLKLIENCDFIALDFEFSGVGNDPRRGQVDMNHKPTLAERYKELCESADAYRIMQMGICPVKWEPNAPREPKYSSRPFNFFVAPHVEKRLLRYDRAYLFSASAIDFHLKNGFDFNKLFSRGCLYLGHQEEAHIKGLKRQRDEADKKEIEPKEEDLPMLEDVRSQIIGWIKIRETDPFGFLNIQRDAGYNGYQRRIIYQFVRREFPDYNGIWYERHLQVVPYNGDRERNIVLKREDDFQKVLKVQRGVRHLIDKIMELKKPLIGHNLFTDLVYMHNMFIGDPPKDINDFRRFLQQSFGLIVDTKFLALHCKETNKNSASSSLPELGYRLSHMTYPHIDDFPVNTEQNHVAGYDAWCTARSFVKLSAILYFAGSENPLPPAETASCLDSRKEEIVAALATRPPTAGYGKIVEVELEDKRKVRIPHWSSHFWKVFGGRICVNGTVEGEFTL</sequence>
<proteinExistence type="inferred from homology"/>
<dbReference type="AlphaFoldDB" id="A0A7C8K1B7"/>
<dbReference type="Gene3D" id="3.30.420.10">
    <property type="entry name" value="Ribonuclease H-like superfamily/Ribonuclease H"/>
    <property type="match status" value="2"/>
</dbReference>
<comment type="caution">
    <text evidence="3">The sequence shown here is derived from an EMBL/GenBank/DDBJ whole genome shotgun (WGS) entry which is preliminary data.</text>
</comment>
<reference evidence="3 4" key="1">
    <citation type="submission" date="2019-06" db="EMBL/GenBank/DDBJ databases">
        <authorList>
            <person name="Palmer J.M."/>
        </authorList>
    </citation>
    <scope>NUCLEOTIDE SEQUENCE [LARGE SCALE GENOMIC DNA]</scope>
    <source>
        <strain evidence="3 4">TWF703</strain>
    </source>
</reference>
<feature type="signal peptide" evidence="2">
    <location>
        <begin position="1"/>
        <end position="20"/>
    </location>
</feature>
<accession>A0A7C8K1B7</accession>
<dbReference type="GO" id="GO:1990431">
    <property type="term" value="P:priRNA 3'-end processing"/>
    <property type="evidence" value="ECO:0007669"/>
    <property type="project" value="TreeGrafter"/>
</dbReference>
<dbReference type="InterPro" id="IPR006941">
    <property type="entry name" value="RNase_CAF1"/>
</dbReference>
<dbReference type="PANTHER" id="PTHR15092:SF22">
    <property type="entry name" value="POLY(A)-SPECIFIC RIBONUCLEASE PNLDC1"/>
    <property type="match status" value="1"/>
</dbReference>
<keyword evidence="2" id="KW-0732">Signal</keyword>
<dbReference type="PANTHER" id="PTHR15092">
    <property type="entry name" value="POLY A -SPECIFIC RIBONUCLEASE/TARGET OF EGR1, MEMBER 1"/>
    <property type="match status" value="1"/>
</dbReference>
<gene>
    <name evidence="3" type="ORF">TWF703_008669</name>
</gene>
<dbReference type="GO" id="GO:0000175">
    <property type="term" value="F:3'-5'-RNA exonuclease activity"/>
    <property type="evidence" value="ECO:0007669"/>
    <property type="project" value="TreeGrafter"/>
</dbReference>
<evidence type="ECO:0000256" key="1">
    <source>
        <dbReference type="ARBA" id="ARBA00008372"/>
    </source>
</evidence>
<dbReference type="EMBL" id="WIQZ01000006">
    <property type="protein sequence ID" value="KAF3144683.1"/>
    <property type="molecule type" value="Genomic_DNA"/>
</dbReference>
<name>A0A7C8K1B7_ORBOL</name>
<dbReference type="GO" id="GO:0003723">
    <property type="term" value="F:RNA binding"/>
    <property type="evidence" value="ECO:0007669"/>
    <property type="project" value="TreeGrafter"/>
</dbReference>
<dbReference type="GO" id="GO:0005634">
    <property type="term" value="C:nucleus"/>
    <property type="evidence" value="ECO:0007669"/>
    <property type="project" value="TreeGrafter"/>
</dbReference>
<dbReference type="Proteomes" id="UP000480548">
    <property type="component" value="Unassembled WGS sequence"/>
</dbReference>
<evidence type="ECO:0000313" key="4">
    <source>
        <dbReference type="Proteomes" id="UP000480548"/>
    </source>
</evidence>
<feature type="chain" id="PRO_5028814780" evidence="2">
    <location>
        <begin position="21"/>
        <end position="709"/>
    </location>
</feature>
<dbReference type="GO" id="GO:1990432">
    <property type="term" value="P:siRNA 3'-end processing"/>
    <property type="evidence" value="ECO:0007669"/>
    <property type="project" value="TreeGrafter"/>
</dbReference>
<organism evidence="3 4">
    <name type="scientific">Orbilia oligospora</name>
    <name type="common">Nematode-trapping fungus</name>
    <name type="synonym">Arthrobotrys oligospora</name>
    <dbReference type="NCBI Taxonomy" id="2813651"/>
    <lineage>
        <taxon>Eukaryota</taxon>
        <taxon>Fungi</taxon>
        <taxon>Dikarya</taxon>
        <taxon>Ascomycota</taxon>
        <taxon>Pezizomycotina</taxon>
        <taxon>Orbiliomycetes</taxon>
        <taxon>Orbiliales</taxon>
        <taxon>Orbiliaceae</taxon>
        <taxon>Orbilia</taxon>
    </lineage>
</organism>
<dbReference type="SUPFAM" id="SSF53098">
    <property type="entry name" value="Ribonuclease H-like"/>
    <property type="match status" value="1"/>
</dbReference>
<dbReference type="InterPro" id="IPR051181">
    <property type="entry name" value="CAF1_poly(A)_ribonucleases"/>
</dbReference>
<dbReference type="GO" id="GO:0000289">
    <property type="term" value="P:nuclear-transcribed mRNA poly(A) tail shortening"/>
    <property type="evidence" value="ECO:0007669"/>
    <property type="project" value="TreeGrafter"/>
</dbReference>
<protein>
    <submittedName>
        <fullName evidence="3">Uncharacterized protein</fullName>
    </submittedName>
</protein>
<evidence type="ECO:0000256" key="2">
    <source>
        <dbReference type="SAM" id="SignalP"/>
    </source>
</evidence>
<dbReference type="InterPro" id="IPR012337">
    <property type="entry name" value="RNaseH-like_sf"/>
</dbReference>
<dbReference type="InterPro" id="IPR036397">
    <property type="entry name" value="RNaseH_sf"/>
</dbReference>
<evidence type="ECO:0000313" key="3">
    <source>
        <dbReference type="EMBL" id="KAF3144683.1"/>
    </source>
</evidence>
<comment type="similarity">
    <text evidence="1">Belongs to the CAF1 family.</text>
</comment>